<evidence type="ECO:0000313" key="2">
    <source>
        <dbReference type="Proteomes" id="UP001054821"/>
    </source>
</evidence>
<dbReference type="SUPFAM" id="SSF56672">
    <property type="entry name" value="DNA/RNA polymerases"/>
    <property type="match status" value="1"/>
</dbReference>
<organism evidence="1 2">
    <name type="scientific">Prunus dulcis</name>
    <name type="common">Almond</name>
    <name type="synonym">Amygdalus dulcis</name>
    <dbReference type="NCBI Taxonomy" id="3755"/>
    <lineage>
        <taxon>Eukaryota</taxon>
        <taxon>Viridiplantae</taxon>
        <taxon>Streptophyta</taxon>
        <taxon>Embryophyta</taxon>
        <taxon>Tracheophyta</taxon>
        <taxon>Spermatophyta</taxon>
        <taxon>Magnoliopsida</taxon>
        <taxon>eudicotyledons</taxon>
        <taxon>Gunneridae</taxon>
        <taxon>Pentapetalae</taxon>
        <taxon>rosids</taxon>
        <taxon>fabids</taxon>
        <taxon>Rosales</taxon>
        <taxon>Rosaceae</taxon>
        <taxon>Amygdaloideae</taxon>
        <taxon>Amygdaleae</taxon>
        <taxon>Prunus</taxon>
    </lineage>
</organism>
<dbReference type="InterPro" id="IPR043128">
    <property type="entry name" value="Rev_trsase/Diguanyl_cyclase"/>
</dbReference>
<dbReference type="EMBL" id="JAJFAZ020000003">
    <property type="protein sequence ID" value="KAI5339230.1"/>
    <property type="molecule type" value="Genomic_DNA"/>
</dbReference>
<dbReference type="AlphaFoldDB" id="A0AAD4W963"/>
<reference evidence="1 2" key="1">
    <citation type="journal article" date="2022" name="G3 (Bethesda)">
        <title>Whole-genome sequence and methylome profiling of the almond [Prunus dulcis (Mill.) D.A. Webb] cultivar 'Nonpareil'.</title>
        <authorList>
            <person name="D'Amico-Willman K.M."/>
            <person name="Ouma W.Z."/>
            <person name="Meulia T."/>
            <person name="Sideli G.M."/>
            <person name="Gradziel T.M."/>
            <person name="Fresnedo-Ramirez J."/>
        </authorList>
    </citation>
    <scope>NUCLEOTIDE SEQUENCE [LARGE SCALE GENOMIC DNA]</scope>
    <source>
        <strain evidence="1">Clone GOH B32 T37-40</strain>
    </source>
</reference>
<dbReference type="PANTHER" id="PTHR37984">
    <property type="entry name" value="PROTEIN CBG26694"/>
    <property type="match status" value="1"/>
</dbReference>
<dbReference type="Gene3D" id="3.30.70.270">
    <property type="match status" value="2"/>
</dbReference>
<name>A0AAD4W963_PRUDU</name>
<evidence type="ECO:0000313" key="1">
    <source>
        <dbReference type="EMBL" id="KAI5339230.1"/>
    </source>
</evidence>
<dbReference type="PANTHER" id="PTHR37984:SF5">
    <property type="entry name" value="PROTEIN NYNRIN-LIKE"/>
    <property type="match status" value="1"/>
</dbReference>
<gene>
    <name evidence="1" type="ORF">L3X38_018502</name>
</gene>
<comment type="caution">
    <text evidence="1">The sequence shown here is derived from an EMBL/GenBank/DDBJ whole genome shotgun (WGS) entry which is preliminary data.</text>
</comment>
<dbReference type="Proteomes" id="UP001054821">
    <property type="component" value="Chromosome 3"/>
</dbReference>
<keyword evidence="2" id="KW-1185">Reference proteome</keyword>
<accession>A0AAD4W963</accession>
<evidence type="ECO:0008006" key="3">
    <source>
        <dbReference type="Google" id="ProtNLM"/>
    </source>
</evidence>
<proteinExistence type="predicted"/>
<protein>
    <recommendedName>
        <fullName evidence="3">Transposable element protein</fullName>
    </recommendedName>
</protein>
<sequence length="196" mass="22182">MDTIEKEVQSVPKAVEIAIKKFADVMPKELPKTLPPKIEVDHAIELESDLFDLLGGAMHFTKLDLRSRYYQVRIALGDEPKTACVTRYGSYEFLIIGAPLALAEGVPSSERKLAICEEGEVLVCPRKGRVPWSQDTGGQLLMEKGKVRAIKEWEPPTKAPELWSFLELVNYYRRLIKGYLVIVAPLTNLLKKNKTW</sequence>
<dbReference type="Gene3D" id="3.10.10.10">
    <property type="entry name" value="HIV Type 1 Reverse Transcriptase, subunit A, domain 1"/>
    <property type="match status" value="1"/>
</dbReference>
<dbReference type="InterPro" id="IPR050951">
    <property type="entry name" value="Retrovirus_Pol_polyprotein"/>
</dbReference>
<dbReference type="InterPro" id="IPR043502">
    <property type="entry name" value="DNA/RNA_pol_sf"/>
</dbReference>